<dbReference type="Proteomes" id="UP000887116">
    <property type="component" value="Unassembled WGS sequence"/>
</dbReference>
<evidence type="ECO:0000256" key="3">
    <source>
        <dbReference type="ARBA" id="ARBA00022759"/>
    </source>
</evidence>
<dbReference type="GO" id="GO:0005634">
    <property type="term" value="C:nucleus"/>
    <property type="evidence" value="ECO:0007669"/>
    <property type="project" value="TreeGrafter"/>
</dbReference>
<dbReference type="EMBL" id="BMAO01008479">
    <property type="protein sequence ID" value="GFR23803.1"/>
    <property type="molecule type" value="Genomic_DNA"/>
</dbReference>
<dbReference type="OrthoDB" id="5418055at2759"/>
<dbReference type="GO" id="GO:0000014">
    <property type="term" value="F:single-stranded DNA endodeoxyribonuclease activity"/>
    <property type="evidence" value="ECO:0007669"/>
    <property type="project" value="TreeGrafter"/>
</dbReference>
<reference evidence="6" key="1">
    <citation type="submission" date="2020-07" db="EMBL/GenBank/DDBJ databases">
        <title>Multicomponent nature underlies the extraordinary mechanical properties of spider dragline silk.</title>
        <authorList>
            <person name="Kono N."/>
            <person name="Nakamura H."/>
            <person name="Mori M."/>
            <person name="Yoshida Y."/>
            <person name="Ohtoshi R."/>
            <person name="Malay A.D."/>
            <person name="Moran D.A.P."/>
            <person name="Tomita M."/>
            <person name="Numata K."/>
            <person name="Arakawa K."/>
        </authorList>
    </citation>
    <scope>NUCLEOTIDE SEQUENCE</scope>
</reference>
<evidence type="ECO:0000256" key="2">
    <source>
        <dbReference type="ARBA" id="ARBA00022722"/>
    </source>
</evidence>
<dbReference type="InterPro" id="IPR044929">
    <property type="entry name" value="DNA/RNA_non-sp_Endonuclease_sf"/>
</dbReference>
<protein>
    <recommendedName>
        <fullName evidence="5">DNA/RNA non-specific endonuclease/pyrophosphatase/phosphodiesterase domain-containing protein</fullName>
    </recommendedName>
</protein>
<dbReference type="PANTHER" id="PTHR13966:SF5">
    <property type="entry name" value="ENDONUCLEASE G, MITOCHONDRIAL"/>
    <property type="match status" value="1"/>
</dbReference>
<evidence type="ECO:0000313" key="7">
    <source>
        <dbReference type="Proteomes" id="UP000887116"/>
    </source>
</evidence>
<keyword evidence="7" id="KW-1185">Reference proteome</keyword>
<dbReference type="SUPFAM" id="SSF54060">
    <property type="entry name" value="His-Me finger endonucleases"/>
    <property type="match status" value="1"/>
</dbReference>
<sequence length="132" mass="14843">MVSSDSSFGAILNFGSGSTLTTNGVVEDSDDFVKYKVIGPRKVAVPTHFFKCAAWEVEDGKYDMIAYIIPHNNQKVKDLSSFKVDREKIYKDSGFRLFCDIKDTDIRLLNGEPMPNQEPSEIPFRQRSGGIK</sequence>
<dbReference type="AlphaFoldDB" id="A0A8X6HHU1"/>
<keyword evidence="2" id="KW-0540">Nuclease</keyword>
<dbReference type="Gene3D" id="3.40.570.10">
    <property type="entry name" value="Extracellular Endonuclease, subunit A"/>
    <property type="match status" value="1"/>
</dbReference>
<dbReference type="GO" id="GO:0005743">
    <property type="term" value="C:mitochondrial inner membrane"/>
    <property type="evidence" value="ECO:0007669"/>
    <property type="project" value="TreeGrafter"/>
</dbReference>
<evidence type="ECO:0000256" key="4">
    <source>
        <dbReference type="SAM" id="MobiDB-lite"/>
    </source>
</evidence>
<dbReference type="InterPro" id="IPR044925">
    <property type="entry name" value="His-Me_finger_sf"/>
</dbReference>
<name>A0A8X6HHU1_TRICU</name>
<evidence type="ECO:0000256" key="1">
    <source>
        <dbReference type="ARBA" id="ARBA00010052"/>
    </source>
</evidence>
<comment type="caution">
    <text evidence="6">The sequence shown here is derived from an EMBL/GenBank/DDBJ whole genome shotgun (WGS) entry which is preliminary data.</text>
</comment>
<feature type="domain" description="DNA/RNA non-specific endonuclease/pyrophosphatase/phosphodiesterase" evidence="5">
    <location>
        <begin position="28"/>
        <end position="103"/>
    </location>
</feature>
<dbReference type="GO" id="GO:0004521">
    <property type="term" value="F:RNA endonuclease activity"/>
    <property type="evidence" value="ECO:0007669"/>
    <property type="project" value="TreeGrafter"/>
</dbReference>
<dbReference type="GO" id="GO:0046872">
    <property type="term" value="F:metal ion binding"/>
    <property type="evidence" value="ECO:0007669"/>
    <property type="project" value="InterPro"/>
</dbReference>
<keyword evidence="3" id="KW-0255">Endonuclease</keyword>
<dbReference type="InterPro" id="IPR040255">
    <property type="entry name" value="Non-specific_endonuclease"/>
</dbReference>
<dbReference type="GO" id="GO:0006309">
    <property type="term" value="P:apoptotic DNA fragmentation"/>
    <property type="evidence" value="ECO:0007669"/>
    <property type="project" value="TreeGrafter"/>
</dbReference>
<dbReference type="InterPro" id="IPR001604">
    <property type="entry name" value="Endo_G_ENPP1-like_dom"/>
</dbReference>
<evidence type="ECO:0000313" key="6">
    <source>
        <dbReference type="EMBL" id="GFR23803.1"/>
    </source>
</evidence>
<comment type="similarity">
    <text evidence="1">Belongs to the DNA/RNA non-specific endonuclease family.</text>
</comment>
<dbReference type="Pfam" id="PF01223">
    <property type="entry name" value="Endonuclease_NS"/>
    <property type="match status" value="1"/>
</dbReference>
<dbReference type="GO" id="GO:0003676">
    <property type="term" value="F:nucleic acid binding"/>
    <property type="evidence" value="ECO:0007669"/>
    <property type="project" value="InterPro"/>
</dbReference>
<proteinExistence type="inferred from homology"/>
<accession>A0A8X6HHU1</accession>
<organism evidence="6 7">
    <name type="scientific">Trichonephila clavata</name>
    <name type="common">Joro spider</name>
    <name type="synonym">Nephila clavata</name>
    <dbReference type="NCBI Taxonomy" id="2740835"/>
    <lineage>
        <taxon>Eukaryota</taxon>
        <taxon>Metazoa</taxon>
        <taxon>Ecdysozoa</taxon>
        <taxon>Arthropoda</taxon>
        <taxon>Chelicerata</taxon>
        <taxon>Arachnida</taxon>
        <taxon>Araneae</taxon>
        <taxon>Araneomorphae</taxon>
        <taxon>Entelegynae</taxon>
        <taxon>Araneoidea</taxon>
        <taxon>Nephilidae</taxon>
        <taxon>Trichonephila</taxon>
    </lineage>
</organism>
<gene>
    <name evidence="6" type="ORF">TNCT_28271</name>
</gene>
<feature type="region of interest" description="Disordered" evidence="4">
    <location>
        <begin position="111"/>
        <end position="132"/>
    </location>
</feature>
<keyword evidence="3" id="KW-0378">Hydrolase</keyword>
<evidence type="ECO:0000259" key="5">
    <source>
        <dbReference type="Pfam" id="PF01223"/>
    </source>
</evidence>
<dbReference type="PANTHER" id="PTHR13966">
    <property type="entry name" value="ENDONUCLEASE RELATED"/>
    <property type="match status" value="1"/>
</dbReference>